<dbReference type="NCBIfam" id="TIGR03725">
    <property type="entry name" value="T6A_YeaZ"/>
    <property type="match status" value="1"/>
</dbReference>
<dbReference type="PANTHER" id="PTHR11735">
    <property type="entry name" value="TRNA N6-ADENOSINE THREONYLCARBAMOYLTRANSFERASE"/>
    <property type="match status" value="1"/>
</dbReference>
<evidence type="ECO:0000313" key="3">
    <source>
        <dbReference type="Proteomes" id="UP000515344"/>
    </source>
</evidence>
<accession>A0A7G5XEH3</accession>
<dbReference type="KEGG" id="lacs:H4075_17635"/>
<keyword evidence="3" id="KW-1185">Reference proteome</keyword>
<gene>
    <name evidence="2" type="primary">tsaB</name>
    <name evidence="2" type="ORF">H4075_17635</name>
</gene>
<dbReference type="GO" id="GO:0002949">
    <property type="term" value="P:tRNA threonylcarbamoyladenosine modification"/>
    <property type="evidence" value="ECO:0007669"/>
    <property type="project" value="InterPro"/>
</dbReference>
<dbReference type="Pfam" id="PF00814">
    <property type="entry name" value="TsaD"/>
    <property type="match status" value="1"/>
</dbReference>
<dbReference type="InterPro" id="IPR000905">
    <property type="entry name" value="Gcp-like_dom"/>
</dbReference>
<dbReference type="SUPFAM" id="SSF53067">
    <property type="entry name" value="Actin-like ATPase domain"/>
    <property type="match status" value="2"/>
</dbReference>
<dbReference type="RefSeq" id="WP_182802138.1">
    <property type="nucleotide sequence ID" value="NZ_CP060007.1"/>
</dbReference>
<dbReference type="CDD" id="cd24032">
    <property type="entry name" value="ASKHA_NBD_TsaB"/>
    <property type="match status" value="1"/>
</dbReference>
<dbReference type="InterPro" id="IPR022496">
    <property type="entry name" value="T6A_TsaB"/>
</dbReference>
<evidence type="ECO:0000259" key="1">
    <source>
        <dbReference type="Pfam" id="PF00814"/>
    </source>
</evidence>
<organism evidence="2 3">
    <name type="scientific">Lacibacter sediminis</name>
    <dbReference type="NCBI Taxonomy" id="2760713"/>
    <lineage>
        <taxon>Bacteria</taxon>
        <taxon>Pseudomonadati</taxon>
        <taxon>Bacteroidota</taxon>
        <taxon>Chitinophagia</taxon>
        <taxon>Chitinophagales</taxon>
        <taxon>Chitinophagaceae</taxon>
        <taxon>Lacibacter</taxon>
    </lineage>
</organism>
<dbReference type="InterPro" id="IPR043129">
    <property type="entry name" value="ATPase_NBD"/>
</dbReference>
<name>A0A7G5XEH3_9BACT</name>
<dbReference type="AlphaFoldDB" id="A0A7G5XEH3"/>
<reference evidence="3" key="1">
    <citation type="submission" date="2020-08" db="EMBL/GenBank/DDBJ databases">
        <title>Lacibacter sp. S13-6-6 genome sequencing.</title>
        <authorList>
            <person name="Jin L."/>
        </authorList>
    </citation>
    <scope>NUCLEOTIDE SEQUENCE [LARGE SCALE GENOMIC DNA]</scope>
    <source>
        <strain evidence="3">S13-6-6</strain>
    </source>
</reference>
<evidence type="ECO:0000313" key="2">
    <source>
        <dbReference type="EMBL" id="QNA43876.1"/>
    </source>
</evidence>
<dbReference type="Proteomes" id="UP000515344">
    <property type="component" value="Chromosome"/>
</dbReference>
<proteinExistence type="predicted"/>
<feature type="domain" description="Gcp-like" evidence="1">
    <location>
        <begin position="26"/>
        <end position="133"/>
    </location>
</feature>
<dbReference type="PANTHER" id="PTHR11735:SF11">
    <property type="entry name" value="TRNA THREONYLCARBAMOYLADENOSINE BIOSYNTHESIS PROTEIN TSAB"/>
    <property type="match status" value="1"/>
</dbReference>
<protein>
    <submittedName>
        <fullName evidence="2">tRNA (Adenosine(37)-N6)-threonylcarbamoyltransferase complex dimerization subunit type 1 TsaB</fullName>
    </submittedName>
</protein>
<sequence length="224" mass="24324">MALLLCFDTSTTHASVALAKDGVLIGVKTNQNQRDHASFLQPAIHALLHESNKTLKDLAAIAVTSGPGSYTGLRVGFASAKGLAYALDIPLISIETTYVMSAAALSILKNDETALLCPMIDARRMEVFTALYSANLELISPISALVLTPESFARQFDNSRIFFFGDGAPKWQTICLHPNAFFIDVNWNAADMVGLADKLFEQKSFSSLAYSVPVYGKEFHSTQI</sequence>
<dbReference type="EMBL" id="CP060007">
    <property type="protein sequence ID" value="QNA43876.1"/>
    <property type="molecule type" value="Genomic_DNA"/>
</dbReference>
<dbReference type="Gene3D" id="3.30.420.40">
    <property type="match status" value="2"/>
</dbReference>
<dbReference type="GO" id="GO:0005829">
    <property type="term" value="C:cytosol"/>
    <property type="evidence" value="ECO:0007669"/>
    <property type="project" value="TreeGrafter"/>
</dbReference>